<proteinExistence type="predicted"/>
<name>A0A9X1CTJ6_NEIEL</name>
<organism evidence="1 2">
    <name type="scientific">Neisseria elongata subsp. nitroreducens</name>
    <dbReference type="NCBI Taxonomy" id="90367"/>
    <lineage>
        <taxon>Bacteria</taxon>
        <taxon>Pseudomonadati</taxon>
        <taxon>Pseudomonadota</taxon>
        <taxon>Betaproteobacteria</taxon>
        <taxon>Neisseriales</taxon>
        <taxon>Neisseriaceae</taxon>
        <taxon>Neisseria</taxon>
    </lineage>
</organism>
<gene>
    <name evidence="1" type="ORF">J8641_09500</name>
</gene>
<dbReference type="AlphaFoldDB" id="A0A9X1CTJ6"/>
<evidence type="ECO:0000313" key="2">
    <source>
        <dbReference type="Proteomes" id="UP000708805"/>
    </source>
</evidence>
<protein>
    <submittedName>
        <fullName evidence="1">YkgJ family cysteine cluster protein</fullName>
    </submittedName>
</protein>
<evidence type="ECO:0000313" key="1">
    <source>
        <dbReference type="EMBL" id="MBS9341027.1"/>
    </source>
</evidence>
<dbReference type="InterPro" id="IPR005358">
    <property type="entry name" value="Puta_zinc/iron-chelating_dom"/>
</dbReference>
<sequence>MNKLSPFPCTACGQCCRRVHLSEQTQFLDRGDGICRHFDEQTNLCTIYETRPLVCRVEDYYKVYLVEQLEWSEFVEVNLAVCKLLQQNDG</sequence>
<dbReference type="RefSeq" id="WP_214038181.1">
    <property type="nucleotide sequence ID" value="NZ_JAGJWT010000009.1"/>
</dbReference>
<comment type="caution">
    <text evidence="1">The sequence shown here is derived from an EMBL/GenBank/DDBJ whole genome shotgun (WGS) entry which is preliminary data.</text>
</comment>
<reference evidence="1" key="1">
    <citation type="submission" date="2021-04" db="EMBL/GenBank/DDBJ databases">
        <title>Genomic characterization of endocarditis-associated Neisseria elongata subsp. nitroreducens.</title>
        <authorList>
            <person name="Schorner M."/>
            <person name="Passarelli-Araujo H."/>
            <person name="Scheffer M."/>
            <person name="Barazzetti F."/>
            <person name="Martins J."/>
            <person name="Machado H."/>
            <person name="Palmeiro J."/>
            <person name="Bazzo M."/>
        </authorList>
    </citation>
    <scope>NUCLEOTIDE SEQUENCE</scope>
    <source>
        <strain evidence="1">Nel_M001</strain>
    </source>
</reference>
<dbReference type="Pfam" id="PF03692">
    <property type="entry name" value="CxxCxxCC"/>
    <property type="match status" value="1"/>
</dbReference>
<dbReference type="Proteomes" id="UP000708805">
    <property type="component" value="Unassembled WGS sequence"/>
</dbReference>
<dbReference type="EMBL" id="JAGJWT010000009">
    <property type="protein sequence ID" value="MBS9341027.1"/>
    <property type="molecule type" value="Genomic_DNA"/>
</dbReference>
<accession>A0A9X1CTJ6</accession>